<keyword evidence="5 7" id="KW-1133">Transmembrane helix</keyword>
<feature type="transmembrane region" description="Helical" evidence="7">
    <location>
        <begin position="266"/>
        <end position="287"/>
    </location>
</feature>
<dbReference type="STRING" id="693979.Bache_2305"/>
<evidence type="ECO:0000256" key="5">
    <source>
        <dbReference type="ARBA" id="ARBA00022989"/>
    </source>
</evidence>
<dbReference type="OrthoDB" id="1072135at2"/>
<evidence type="ECO:0000256" key="7">
    <source>
        <dbReference type="SAM" id="Phobius"/>
    </source>
</evidence>
<keyword evidence="6 7" id="KW-0472">Membrane</keyword>
<dbReference type="RefSeq" id="WP_013547863.1">
    <property type="nucleotide sequence ID" value="NC_014933.1"/>
</dbReference>
<proteinExistence type="inferred from homology"/>
<comment type="subcellular location">
    <subcellularLocation>
        <location evidence="1">Cell membrane</location>
        <topology evidence="1">Multi-pass membrane protein</topology>
    </subcellularLocation>
</comment>
<evidence type="ECO:0000256" key="2">
    <source>
        <dbReference type="ARBA" id="ARBA00007400"/>
    </source>
</evidence>
<dbReference type="GO" id="GO:0009246">
    <property type="term" value="P:enterobacterial common antigen biosynthetic process"/>
    <property type="evidence" value="ECO:0007669"/>
    <property type="project" value="TreeGrafter"/>
</dbReference>
<feature type="transmembrane region" description="Helical" evidence="7">
    <location>
        <begin position="98"/>
        <end position="120"/>
    </location>
</feature>
<evidence type="ECO:0000256" key="6">
    <source>
        <dbReference type="ARBA" id="ARBA00023136"/>
    </source>
</evidence>
<evidence type="ECO:0000259" key="8">
    <source>
        <dbReference type="Pfam" id="PF01757"/>
    </source>
</evidence>
<dbReference type="PANTHER" id="PTHR40074">
    <property type="entry name" value="O-ACETYLTRANSFERASE WECH"/>
    <property type="match status" value="1"/>
</dbReference>
<reference key="1">
    <citation type="submission" date="2010-11" db="EMBL/GenBank/DDBJ databases">
        <title>The complete genome of Bacteroides helcogenes P 36-108.</title>
        <authorList>
            <consortium name="US DOE Joint Genome Institute (JGI-PGF)"/>
            <person name="Lucas S."/>
            <person name="Copeland A."/>
            <person name="Lapidus A."/>
            <person name="Bruce D."/>
            <person name="Goodwin L."/>
            <person name="Pitluck S."/>
            <person name="Kyrpides N."/>
            <person name="Mavromatis K."/>
            <person name="Ivanova N."/>
            <person name="Zeytun A."/>
            <person name="Brettin T."/>
            <person name="Detter J.C."/>
            <person name="Tapia R."/>
            <person name="Han C."/>
            <person name="Land M."/>
            <person name="Hauser L."/>
            <person name="Markowitz V."/>
            <person name="Cheng J.-F."/>
            <person name="Hugenholtz P."/>
            <person name="Woyke T."/>
            <person name="Wu D."/>
            <person name="Gronow S."/>
            <person name="Wellnitz S."/>
            <person name="Brambilla E."/>
            <person name="Klenk H.-P."/>
            <person name="Eisen J.A."/>
        </authorList>
    </citation>
    <scope>NUCLEOTIDE SEQUENCE</scope>
    <source>
        <strain>P 36-108</strain>
    </source>
</reference>
<protein>
    <submittedName>
        <fullName evidence="9">Acyltransferase 3</fullName>
    </submittedName>
</protein>
<dbReference type="InterPro" id="IPR002656">
    <property type="entry name" value="Acyl_transf_3_dom"/>
</dbReference>
<dbReference type="EMBL" id="CP002352">
    <property type="protein sequence ID" value="ADV44273.1"/>
    <property type="molecule type" value="Genomic_DNA"/>
</dbReference>
<name>E6STM6_BACT6</name>
<feature type="transmembrane region" description="Helical" evidence="7">
    <location>
        <begin position="12"/>
        <end position="30"/>
    </location>
</feature>
<keyword evidence="10" id="KW-1185">Reference proteome</keyword>
<comment type="similarity">
    <text evidence="2">Belongs to the acyltransferase 3 family.</text>
</comment>
<sequence>MTNEKLQSQTISFLRFPLIVGVVLIHSHFNEVVINGVDFMKSDNFPVYTTISYLFSSILSAIAVPLFFFISGFLFFYKTTSFTGQVYLQKLKKRVQTILVPYIFWNLLVIAFFLLSQSFLPGLMSGKNKMISDYSVSDCFWAFWNTNMITPPTGTDLAAYPICYQFWFIRDLMVMMLFSPLVYFLLIKLRQYAILCLGIIWFFDCWFNVVGFSITAFFFFSAGAYFSVCQKNFVEIMKPLFPVIIMLYGLIAIAELYFMDRIWCDYLHNTGILIGMVAAITLTVHFIEKGKWQINSFLPNSSFFIYAYHAMPLALVSKVLFKLLKPHSDEMVLALYILCPTIIILTGLLIYRLLKKCLPRIATLITGGR</sequence>
<dbReference type="GO" id="GO:0016413">
    <property type="term" value="F:O-acetyltransferase activity"/>
    <property type="evidence" value="ECO:0007669"/>
    <property type="project" value="TreeGrafter"/>
</dbReference>
<feature type="transmembrane region" description="Helical" evidence="7">
    <location>
        <begin position="193"/>
        <end position="220"/>
    </location>
</feature>
<dbReference type="HOGENOM" id="CLU_054154_2_0_10"/>
<dbReference type="KEGG" id="bhl:Bache_2305"/>
<evidence type="ECO:0000313" key="10">
    <source>
        <dbReference type="Proteomes" id="UP000008630"/>
    </source>
</evidence>
<keyword evidence="9" id="KW-0808">Transferase</keyword>
<dbReference type="AlphaFoldDB" id="E6STM6"/>
<keyword evidence="3" id="KW-1003">Cell membrane</keyword>
<dbReference type="Pfam" id="PF01757">
    <property type="entry name" value="Acyl_transf_3"/>
    <property type="match status" value="1"/>
</dbReference>
<reference evidence="9 10" key="2">
    <citation type="journal article" date="2011" name="Stand. Genomic Sci.">
        <title>Complete genome sequence of Bacteroides helcogenes type strain (P 36-108).</title>
        <authorList>
            <person name="Pati A."/>
            <person name="Gronow S."/>
            <person name="Zeytun A."/>
            <person name="Lapidus A."/>
            <person name="Nolan M."/>
            <person name="Hammon N."/>
            <person name="Deshpande S."/>
            <person name="Cheng J.F."/>
            <person name="Tapia R."/>
            <person name="Han C."/>
            <person name="Goodwin L."/>
            <person name="Pitluck S."/>
            <person name="Liolios K."/>
            <person name="Pagani I."/>
            <person name="Ivanova N."/>
            <person name="Mavromatis K."/>
            <person name="Chen A."/>
            <person name="Palaniappan K."/>
            <person name="Land M."/>
            <person name="Hauser L."/>
            <person name="Chang Y.J."/>
            <person name="Jeffries C.D."/>
            <person name="Detter J.C."/>
            <person name="Brambilla E."/>
            <person name="Rohde M."/>
            <person name="Goker M."/>
            <person name="Woyke T."/>
            <person name="Bristow J."/>
            <person name="Eisen J.A."/>
            <person name="Markowitz V."/>
            <person name="Hugenholtz P."/>
            <person name="Kyrpides N.C."/>
            <person name="Klenk H.P."/>
            <person name="Lucas S."/>
        </authorList>
    </citation>
    <scope>NUCLEOTIDE SEQUENCE [LARGE SCALE GENOMIC DNA]</scope>
    <source>
        <strain evidence="10">ATCC 35417 / DSM 20613 / JCM 6297 / CCUG 15421 / P 36-108</strain>
    </source>
</reference>
<keyword evidence="4 7" id="KW-0812">Transmembrane</keyword>
<dbReference type="eggNOG" id="COG1835">
    <property type="taxonomic scope" value="Bacteria"/>
</dbReference>
<keyword evidence="9" id="KW-0012">Acyltransferase</keyword>
<accession>E6STM6</accession>
<feature type="transmembrane region" description="Helical" evidence="7">
    <location>
        <begin position="240"/>
        <end position="259"/>
    </location>
</feature>
<evidence type="ECO:0000256" key="3">
    <source>
        <dbReference type="ARBA" id="ARBA00022475"/>
    </source>
</evidence>
<feature type="transmembrane region" description="Helical" evidence="7">
    <location>
        <begin position="167"/>
        <end position="186"/>
    </location>
</feature>
<evidence type="ECO:0000313" key="9">
    <source>
        <dbReference type="EMBL" id="ADV44273.1"/>
    </source>
</evidence>
<feature type="transmembrane region" description="Helical" evidence="7">
    <location>
        <begin position="333"/>
        <end position="354"/>
    </location>
</feature>
<organism evidence="9 10">
    <name type="scientific">Bacteroides helcogenes (strain ATCC 35417 / DSM 20613 / JCM 6297 / CCUG 15421 / P 36-108)</name>
    <dbReference type="NCBI Taxonomy" id="693979"/>
    <lineage>
        <taxon>Bacteria</taxon>
        <taxon>Pseudomonadati</taxon>
        <taxon>Bacteroidota</taxon>
        <taxon>Bacteroidia</taxon>
        <taxon>Bacteroidales</taxon>
        <taxon>Bacteroidaceae</taxon>
        <taxon>Bacteroides</taxon>
    </lineage>
</organism>
<dbReference type="PATRIC" id="fig|693979.3.peg.2420"/>
<dbReference type="PANTHER" id="PTHR40074:SF2">
    <property type="entry name" value="O-ACETYLTRANSFERASE WECH"/>
    <property type="match status" value="1"/>
</dbReference>
<evidence type="ECO:0000256" key="1">
    <source>
        <dbReference type="ARBA" id="ARBA00004651"/>
    </source>
</evidence>
<feature type="domain" description="Acyltransferase 3" evidence="8">
    <location>
        <begin position="11"/>
        <end position="345"/>
    </location>
</feature>
<feature type="transmembrane region" description="Helical" evidence="7">
    <location>
        <begin position="50"/>
        <end position="77"/>
    </location>
</feature>
<gene>
    <name evidence="9" type="ordered locus">Bache_2305</name>
</gene>
<dbReference type="Proteomes" id="UP000008630">
    <property type="component" value="Chromosome"/>
</dbReference>
<dbReference type="GO" id="GO:0005886">
    <property type="term" value="C:plasma membrane"/>
    <property type="evidence" value="ECO:0007669"/>
    <property type="project" value="UniProtKB-SubCell"/>
</dbReference>
<evidence type="ECO:0000256" key="4">
    <source>
        <dbReference type="ARBA" id="ARBA00022692"/>
    </source>
</evidence>